<dbReference type="PANTHER" id="PTHR42713:SF3">
    <property type="entry name" value="TRANSCRIPTIONAL REGULATORY PROTEIN HPTR"/>
    <property type="match status" value="1"/>
</dbReference>
<evidence type="ECO:0000256" key="4">
    <source>
        <dbReference type="ARBA" id="ARBA00023012"/>
    </source>
</evidence>
<evidence type="ECO:0000259" key="9">
    <source>
        <dbReference type="PROSITE" id="PS01124"/>
    </source>
</evidence>
<organism evidence="11 12">
    <name type="scientific">Paenibacillus woosongensis</name>
    <dbReference type="NCBI Taxonomy" id="307580"/>
    <lineage>
        <taxon>Bacteria</taxon>
        <taxon>Bacillati</taxon>
        <taxon>Bacillota</taxon>
        <taxon>Bacilli</taxon>
        <taxon>Bacillales</taxon>
        <taxon>Paenibacillaceae</taxon>
        <taxon>Paenibacillus</taxon>
    </lineage>
</organism>
<protein>
    <submittedName>
        <fullName evidence="11">Response regulator</fullName>
    </submittedName>
</protein>
<name>A0A7X2Z1Z0_9BACL</name>
<evidence type="ECO:0000313" key="11">
    <source>
        <dbReference type="EMBL" id="MUG46012.1"/>
    </source>
</evidence>
<keyword evidence="4" id="KW-0902">Two-component regulatory system</keyword>
<reference evidence="11 12" key="1">
    <citation type="submission" date="2019-11" db="EMBL/GenBank/DDBJ databases">
        <title>Draft genome sequences of five Paenibacillus species of dairy origin.</title>
        <authorList>
            <person name="Olajide A.M."/>
            <person name="Chen S."/>
            <person name="Lapointe G."/>
        </authorList>
    </citation>
    <scope>NUCLEOTIDE SEQUENCE [LARGE SCALE GENOMIC DNA]</scope>
    <source>
        <strain evidence="11 12">12CR55</strain>
    </source>
</reference>
<evidence type="ECO:0000256" key="1">
    <source>
        <dbReference type="ARBA" id="ARBA00004496"/>
    </source>
</evidence>
<dbReference type="PROSITE" id="PS50110">
    <property type="entry name" value="RESPONSE_REGULATORY"/>
    <property type="match status" value="1"/>
</dbReference>
<dbReference type="GO" id="GO:0000160">
    <property type="term" value="P:phosphorelay signal transduction system"/>
    <property type="evidence" value="ECO:0007669"/>
    <property type="project" value="UniProtKB-KW"/>
</dbReference>
<evidence type="ECO:0000256" key="6">
    <source>
        <dbReference type="ARBA" id="ARBA00023125"/>
    </source>
</evidence>
<gene>
    <name evidence="11" type="ORF">GNP95_13535</name>
</gene>
<dbReference type="SMART" id="SM00342">
    <property type="entry name" value="HTH_ARAC"/>
    <property type="match status" value="1"/>
</dbReference>
<dbReference type="Pfam" id="PF12833">
    <property type="entry name" value="HTH_18"/>
    <property type="match status" value="1"/>
</dbReference>
<dbReference type="SMART" id="SM00448">
    <property type="entry name" value="REC"/>
    <property type="match status" value="1"/>
</dbReference>
<dbReference type="Proteomes" id="UP000447876">
    <property type="component" value="Unassembled WGS sequence"/>
</dbReference>
<comment type="subcellular location">
    <subcellularLocation>
        <location evidence="1">Cytoplasm</location>
    </subcellularLocation>
</comment>
<evidence type="ECO:0000256" key="7">
    <source>
        <dbReference type="ARBA" id="ARBA00023163"/>
    </source>
</evidence>
<evidence type="ECO:0000259" key="10">
    <source>
        <dbReference type="PROSITE" id="PS50110"/>
    </source>
</evidence>
<feature type="modified residue" description="4-aspartylphosphate" evidence="8">
    <location>
        <position position="57"/>
    </location>
</feature>
<evidence type="ECO:0000256" key="5">
    <source>
        <dbReference type="ARBA" id="ARBA00023015"/>
    </source>
</evidence>
<dbReference type="Pfam" id="PF17853">
    <property type="entry name" value="GGDEF_2"/>
    <property type="match status" value="1"/>
</dbReference>
<evidence type="ECO:0000313" key="12">
    <source>
        <dbReference type="Proteomes" id="UP000447876"/>
    </source>
</evidence>
<keyword evidence="2" id="KW-0963">Cytoplasm</keyword>
<dbReference type="InterPro" id="IPR041522">
    <property type="entry name" value="CdaR_GGDEF"/>
</dbReference>
<dbReference type="OrthoDB" id="342399at2"/>
<accession>A0A7X2Z1Z0</accession>
<keyword evidence="3 8" id="KW-0597">Phosphoprotein</keyword>
<dbReference type="CDD" id="cd17536">
    <property type="entry name" value="REC_YesN-like"/>
    <property type="match status" value="1"/>
</dbReference>
<dbReference type="Pfam" id="PF00072">
    <property type="entry name" value="Response_reg"/>
    <property type="match status" value="1"/>
</dbReference>
<dbReference type="Gene3D" id="1.10.10.60">
    <property type="entry name" value="Homeodomain-like"/>
    <property type="match status" value="2"/>
</dbReference>
<dbReference type="GO" id="GO:0005737">
    <property type="term" value="C:cytoplasm"/>
    <property type="evidence" value="ECO:0007669"/>
    <property type="project" value="UniProtKB-SubCell"/>
</dbReference>
<keyword evidence="7" id="KW-0804">Transcription</keyword>
<dbReference type="AlphaFoldDB" id="A0A7X2Z1Z0"/>
<dbReference type="GO" id="GO:0003700">
    <property type="term" value="F:DNA-binding transcription factor activity"/>
    <property type="evidence" value="ECO:0007669"/>
    <property type="project" value="InterPro"/>
</dbReference>
<dbReference type="Gene3D" id="3.40.50.2300">
    <property type="match status" value="1"/>
</dbReference>
<dbReference type="InterPro" id="IPR011006">
    <property type="entry name" value="CheY-like_superfamily"/>
</dbReference>
<dbReference type="RefSeq" id="WP_155611416.1">
    <property type="nucleotide sequence ID" value="NZ_WNZW01000004.1"/>
</dbReference>
<dbReference type="PANTHER" id="PTHR42713">
    <property type="entry name" value="HISTIDINE KINASE-RELATED"/>
    <property type="match status" value="1"/>
</dbReference>
<dbReference type="InterPro" id="IPR051552">
    <property type="entry name" value="HptR"/>
</dbReference>
<keyword evidence="6" id="KW-0238">DNA-binding</keyword>
<dbReference type="SUPFAM" id="SSF46689">
    <property type="entry name" value="Homeodomain-like"/>
    <property type="match status" value="2"/>
</dbReference>
<proteinExistence type="predicted"/>
<evidence type="ECO:0000256" key="3">
    <source>
        <dbReference type="ARBA" id="ARBA00022553"/>
    </source>
</evidence>
<evidence type="ECO:0000256" key="8">
    <source>
        <dbReference type="PROSITE-ProRule" id="PRU00169"/>
    </source>
</evidence>
<dbReference type="InterPro" id="IPR001789">
    <property type="entry name" value="Sig_transdc_resp-reg_receiver"/>
</dbReference>
<dbReference type="PROSITE" id="PS01124">
    <property type="entry name" value="HTH_ARAC_FAMILY_2"/>
    <property type="match status" value="1"/>
</dbReference>
<evidence type="ECO:0000256" key="2">
    <source>
        <dbReference type="ARBA" id="ARBA00022490"/>
    </source>
</evidence>
<dbReference type="InterPro" id="IPR009057">
    <property type="entry name" value="Homeodomain-like_sf"/>
</dbReference>
<dbReference type="PROSITE" id="PS00041">
    <property type="entry name" value="HTH_ARAC_FAMILY_1"/>
    <property type="match status" value="1"/>
</dbReference>
<dbReference type="GO" id="GO:0043565">
    <property type="term" value="F:sequence-specific DNA binding"/>
    <property type="evidence" value="ECO:0007669"/>
    <property type="project" value="InterPro"/>
</dbReference>
<feature type="domain" description="HTH araC/xylS-type" evidence="9">
    <location>
        <begin position="424"/>
        <end position="522"/>
    </location>
</feature>
<feature type="domain" description="Response regulatory" evidence="10">
    <location>
        <begin position="5"/>
        <end position="123"/>
    </location>
</feature>
<keyword evidence="5" id="KW-0805">Transcription regulation</keyword>
<dbReference type="EMBL" id="WNZW01000004">
    <property type="protein sequence ID" value="MUG46012.1"/>
    <property type="molecule type" value="Genomic_DNA"/>
</dbReference>
<dbReference type="InterPro" id="IPR018060">
    <property type="entry name" value="HTH_AraC"/>
</dbReference>
<dbReference type="SUPFAM" id="SSF52172">
    <property type="entry name" value="CheY-like"/>
    <property type="match status" value="1"/>
</dbReference>
<comment type="caution">
    <text evidence="11">The sequence shown here is derived from an EMBL/GenBank/DDBJ whole genome shotgun (WGS) entry which is preliminary data.</text>
</comment>
<dbReference type="InterPro" id="IPR018062">
    <property type="entry name" value="HTH_AraC-typ_CS"/>
</dbReference>
<sequence length="534" mass="62401">MELHRVILVDDEVFTRKGLIKLIDWEASGFQISGEADNGEDALELIRSRRPDLVITDIRMPVLDGLGLIRQLIEEDEEPPAFVIISGFDDFSYAQQAVRYGVHDFILKPIDEGEFTEMLRRLSGRLQEEREGKERELRLENQAMIESIIRNEAGEQFISNWEEQLNLTSGDCLYYMFVELNDLHPWRQEGEELPLYRFMEQVEEALQDIVGGEQSLYLHEHRSRVGVIVPERLLKPFHNNIRSFAEALHTRIKVREGRIFIYTSCPVQGLAGLRRAYESAKEALLYKYVHDHDGIVVHNQTSECTVQYVPVDQELYHRLIEQIEEYRLEELGRSIKQMFRRFQEKRYAPEAVKMNIHQCVLGVIDIIRGMDGDERSLVSLDPIVGWHDLNLSLQELQRLFTAFAEESGQYISVLRKEQQKGGIHKIRAYIEEHYHENISLKSIAAKFYMNPVYLGQLFRKTYGVYFNDFLLQLRIGEAKRLLRQTDMRIYEVADRVGFSNPDYFVTQFEKLEKLTPSEYRSRLVKGGASVRTGR</sequence>